<sequence>MKMLEQALIDHKAKIDYHKSALWQFTHLKNPPHANPLGSSMPSQGGHFFFRSVVLEKESPCSNFRSFFSLCQNDEFSKTIVYPDVPKFYAWNASSKSWNRRKRGREIETGVFETDTIGRIYTVRPKHGDCFNLRLLLLSLPGTTSFESPRIYEGTLYPTFKQACIARDLLDGDNMQRTTMQEASVSQFSHCLRNLFAVLLTQTNPSQPLEISIPTD</sequence>
<name>A0AAE1AVP2_9GAST</name>
<gene>
    <name evidence="1" type="ORF">RRG08_047038</name>
</gene>
<comment type="caution">
    <text evidence="1">The sequence shown here is derived from an EMBL/GenBank/DDBJ whole genome shotgun (WGS) entry which is preliminary data.</text>
</comment>
<accession>A0AAE1AVP2</accession>
<organism evidence="1 2">
    <name type="scientific">Elysia crispata</name>
    <name type="common">lettuce slug</name>
    <dbReference type="NCBI Taxonomy" id="231223"/>
    <lineage>
        <taxon>Eukaryota</taxon>
        <taxon>Metazoa</taxon>
        <taxon>Spiralia</taxon>
        <taxon>Lophotrochozoa</taxon>
        <taxon>Mollusca</taxon>
        <taxon>Gastropoda</taxon>
        <taxon>Heterobranchia</taxon>
        <taxon>Euthyneura</taxon>
        <taxon>Panpulmonata</taxon>
        <taxon>Sacoglossa</taxon>
        <taxon>Placobranchoidea</taxon>
        <taxon>Plakobranchidae</taxon>
        <taxon>Elysia</taxon>
    </lineage>
</organism>
<protein>
    <submittedName>
        <fullName evidence="1">Uncharacterized protein</fullName>
    </submittedName>
</protein>
<keyword evidence="2" id="KW-1185">Reference proteome</keyword>
<dbReference type="AlphaFoldDB" id="A0AAE1AVP2"/>
<proteinExistence type="predicted"/>
<reference evidence="1" key="1">
    <citation type="journal article" date="2023" name="G3 (Bethesda)">
        <title>A reference genome for the long-term kleptoplast-retaining sea slug Elysia crispata morphotype clarki.</title>
        <authorList>
            <person name="Eastman K.E."/>
            <person name="Pendleton A.L."/>
            <person name="Shaikh M.A."/>
            <person name="Suttiyut T."/>
            <person name="Ogas R."/>
            <person name="Tomko P."/>
            <person name="Gavelis G."/>
            <person name="Widhalm J.R."/>
            <person name="Wisecaver J.H."/>
        </authorList>
    </citation>
    <scope>NUCLEOTIDE SEQUENCE</scope>
    <source>
        <strain evidence="1">ECLA1</strain>
    </source>
</reference>
<evidence type="ECO:0000313" key="2">
    <source>
        <dbReference type="Proteomes" id="UP001283361"/>
    </source>
</evidence>
<evidence type="ECO:0000313" key="1">
    <source>
        <dbReference type="EMBL" id="KAK3794763.1"/>
    </source>
</evidence>
<dbReference type="Proteomes" id="UP001283361">
    <property type="component" value="Unassembled WGS sequence"/>
</dbReference>
<dbReference type="EMBL" id="JAWDGP010001093">
    <property type="protein sequence ID" value="KAK3794763.1"/>
    <property type="molecule type" value="Genomic_DNA"/>
</dbReference>